<reference evidence="1" key="1">
    <citation type="submission" date="2021-06" db="EMBL/GenBank/DDBJ databases">
        <authorList>
            <person name="Kallberg Y."/>
            <person name="Tangrot J."/>
            <person name="Rosling A."/>
        </authorList>
    </citation>
    <scope>NUCLEOTIDE SEQUENCE</scope>
    <source>
        <strain evidence="1">MA461A</strain>
    </source>
</reference>
<proteinExistence type="predicted"/>
<gene>
    <name evidence="1" type="ORF">RPERSI_LOCUS20611</name>
</gene>
<dbReference type="Proteomes" id="UP000789920">
    <property type="component" value="Unassembled WGS sequence"/>
</dbReference>
<accession>A0ACA9RLH6</accession>
<evidence type="ECO:0000313" key="1">
    <source>
        <dbReference type="EMBL" id="CAG8798935.1"/>
    </source>
</evidence>
<organism evidence="1 2">
    <name type="scientific">Racocetra persica</name>
    <dbReference type="NCBI Taxonomy" id="160502"/>
    <lineage>
        <taxon>Eukaryota</taxon>
        <taxon>Fungi</taxon>
        <taxon>Fungi incertae sedis</taxon>
        <taxon>Mucoromycota</taxon>
        <taxon>Glomeromycotina</taxon>
        <taxon>Glomeromycetes</taxon>
        <taxon>Diversisporales</taxon>
        <taxon>Gigasporaceae</taxon>
        <taxon>Racocetra</taxon>
    </lineage>
</organism>
<name>A0ACA9RLH6_9GLOM</name>
<protein>
    <submittedName>
        <fullName evidence="1">11952_t:CDS:1</fullName>
    </submittedName>
</protein>
<dbReference type="EMBL" id="CAJVQC010058663">
    <property type="protein sequence ID" value="CAG8798935.1"/>
    <property type="molecule type" value="Genomic_DNA"/>
</dbReference>
<feature type="non-terminal residue" evidence="1">
    <location>
        <position position="1"/>
    </location>
</feature>
<sequence length="60" mass="6522">STNDDNNSNSTNNELEIQASSEKPVCSVSTDDNNNFNSLTEILLKDSDDSNSSIKVLSKK</sequence>
<keyword evidence="2" id="KW-1185">Reference proteome</keyword>
<evidence type="ECO:0000313" key="2">
    <source>
        <dbReference type="Proteomes" id="UP000789920"/>
    </source>
</evidence>
<comment type="caution">
    <text evidence="1">The sequence shown here is derived from an EMBL/GenBank/DDBJ whole genome shotgun (WGS) entry which is preliminary data.</text>
</comment>